<dbReference type="STRING" id="477680.SAMN05421788_102197"/>
<feature type="signal peptide" evidence="1">
    <location>
        <begin position="1"/>
        <end position="18"/>
    </location>
</feature>
<dbReference type="InterPro" id="IPR032774">
    <property type="entry name" value="WG_beta_rep"/>
</dbReference>
<dbReference type="PANTHER" id="PTHR37841">
    <property type="entry name" value="GLR2918 PROTEIN"/>
    <property type="match status" value="1"/>
</dbReference>
<dbReference type="Pfam" id="PF14903">
    <property type="entry name" value="WG_beta_rep"/>
    <property type="match status" value="4"/>
</dbReference>
<evidence type="ECO:0000313" key="2">
    <source>
        <dbReference type="EMBL" id="SIS93717.1"/>
    </source>
</evidence>
<feature type="chain" id="PRO_5030022997" evidence="1">
    <location>
        <begin position="19"/>
        <end position="567"/>
    </location>
</feature>
<gene>
    <name evidence="2" type="ORF">SAMN05421788_102197</name>
</gene>
<dbReference type="PANTHER" id="PTHR37841:SF1">
    <property type="entry name" value="DUF3298 DOMAIN-CONTAINING PROTEIN"/>
    <property type="match status" value="1"/>
</dbReference>
<dbReference type="KEGG" id="fln:FLA_3202"/>
<dbReference type="EMBL" id="FTOR01000002">
    <property type="protein sequence ID" value="SIS93717.1"/>
    <property type="molecule type" value="Genomic_DNA"/>
</dbReference>
<dbReference type="OrthoDB" id="623514at2"/>
<evidence type="ECO:0000256" key="1">
    <source>
        <dbReference type="SAM" id="SignalP"/>
    </source>
</evidence>
<dbReference type="AlphaFoldDB" id="A0A173MI53"/>
<keyword evidence="3" id="KW-1185">Reference proteome</keyword>
<evidence type="ECO:0000313" key="3">
    <source>
        <dbReference type="Proteomes" id="UP000186917"/>
    </source>
</evidence>
<accession>A0A173MI53</accession>
<keyword evidence="1" id="KW-0732">Signal</keyword>
<dbReference type="RefSeq" id="WP_076377782.1">
    <property type="nucleotide sequence ID" value="NZ_AP017422.1"/>
</dbReference>
<sequence>MKQLFVAFLLVAGLGATAQVKVKKTAKAAKSDTASQKQVLQEEEAPAVVEMLETAVVEAPAQANRVYGGGSGSRYYNDEDGAYYLSENYADKGISIVYKGESYNNKRYAIIETASRKKLTPFIFESFSAAFYGAGNTATVTINGKYGIVNARGEMVLPCKYDLLSSFTIDEQTYYIATIKNKAGIISENGEAILPFDYSYLESTSSGKHLFVAQQGDMYGLINVVSKEVVLPFEYSKIAVSREYIKVTKDDKYTFVGLNGKPVTKDWYSYLYVYDDFAVAETNGRFGVIDLTGKILFPFEYDKLERISNNTDNSSYFIARKNGKYGVLNREGNVVAPFEYDDLTRIYYHPLLVATQKGRKGLINMNGKVVLPLEYNAITVTEKSFLLKKEDKYGLLGRELNVILPVNFDYIKSISIDNSYRNNYFLVKQHGKVGVCTNTGERILDIIYDDLVPSVTSRYSESNTYKTPFIAVKKGKYGMVEQKADASSESKALIPFEYEDLDYLSTFLVIAKKSGKYGVLTTYENKVVLPFEYQMLSNKDGNVIGYKDGFVQFKSYGRGITPVTGTR</sequence>
<dbReference type="Proteomes" id="UP000186917">
    <property type="component" value="Unassembled WGS sequence"/>
</dbReference>
<protein>
    <submittedName>
        <fullName evidence="2">WG containing repeat-containing protein</fullName>
    </submittedName>
</protein>
<name>A0A173MI53_9BACT</name>
<reference evidence="3" key="1">
    <citation type="submission" date="2017-01" db="EMBL/GenBank/DDBJ databases">
        <authorList>
            <person name="Varghese N."/>
            <person name="Submissions S."/>
        </authorList>
    </citation>
    <scope>NUCLEOTIDE SEQUENCE [LARGE SCALE GENOMIC DNA]</scope>
    <source>
        <strain evidence="3">DSM 21054</strain>
    </source>
</reference>
<organism evidence="2 3">
    <name type="scientific">Filimonas lacunae</name>
    <dbReference type="NCBI Taxonomy" id="477680"/>
    <lineage>
        <taxon>Bacteria</taxon>
        <taxon>Pseudomonadati</taxon>
        <taxon>Bacteroidota</taxon>
        <taxon>Chitinophagia</taxon>
        <taxon>Chitinophagales</taxon>
        <taxon>Chitinophagaceae</taxon>
        <taxon>Filimonas</taxon>
    </lineage>
</organism>
<proteinExistence type="predicted"/>